<keyword evidence="7" id="KW-1185">Reference proteome</keyword>
<evidence type="ECO:0000256" key="3">
    <source>
        <dbReference type="HAMAP-Rule" id="MF_01488"/>
    </source>
</evidence>
<dbReference type="PANTHER" id="PTHR43788:SF6">
    <property type="entry name" value="DNA HELICASE B"/>
    <property type="match status" value="1"/>
</dbReference>
<organism evidence="6 7">
    <name type="scientific">Fructilactobacillus ixorae</name>
    <dbReference type="NCBI Taxonomy" id="1750535"/>
    <lineage>
        <taxon>Bacteria</taxon>
        <taxon>Bacillati</taxon>
        <taxon>Bacillota</taxon>
        <taxon>Bacilli</taxon>
        <taxon>Lactobacillales</taxon>
        <taxon>Lactobacillaceae</taxon>
        <taxon>Fructilactobacillus</taxon>
    </lineage>
</organism>
<dbReference type="InterPro" id="IPR055446">
    <property type="entry name" value="RecD2_N_OB"/>
</dbReference>
<comment type="function">
    <text evidence="3">DNA-dependent ATPase and ATP-dependent 5'-3' DNA helicase. Has no activity on blunt DNA or DNA with 3'-overhangs, requires at least 10 bases of 5'-ssDNA for helicase activity.</text>
</comment>
<dbReference type="InterPro" id="IPR041451">
    <property type="entry name" value="RecD2_SH13"/>
</dbReference>
<keyword evidence="3" id="KW-0238">DNA-binding</keyword>
<dbReference type="InterPro" id="IPR006345">
    <property type="entry name" value="RecD2"/>
</dbReference>
<comment type="catalytic activity">
    <reaction evidence="3">
        <text>ATP + H2O = ADP + phosphate + H(+)</text>
        <dbReference type="Rhea" id="RHEA:13065"/>
        <dbReference type="ChEBI" id="CHEBI:15377"/>
        <dbReference type="ChEBI" id="CHEBI:15378"/>
        <dbReference type="ChEBI" id="CHEBI:30616"/>
        <dbReference type="ChEBI" id="CHEBI:43474"/>
        <dbReference type="ChEBI" id="CHEBI:456216"/>
        <dbReference type="EC" id="5.6.2.3"/>
    </reaction>
</comment>
<dbReference type="InterPro" id="IPR027785">
    <property type="entry name" value="UvrD-like_helicase_C"/>
</dbReference>
<feature type="binding site" evidence="3">
    <location>
        <begin position="369"/>
        <end position="373"/>
    </location>
    <ligand>
        <name>ATP</name>
        <dbReference type="ChEBI" id="CHEBI:30616"/>
    </ligand>
</feature>
<dbReference type="Gene3D" id="2.30.30.940">
    <property type="match status" value="1"/>
</dbReference>
<evidence type="ECO:0000313" key="6">
    <source>
        <dbReference type="EMBL" id="USS92884.1"/>
    </source>
</evidence>
<dbReference type="CDD" id="cd17933">
    <property type="entry name" value="DEXSc_RecD-like"/>
    <property type="match status" value="1"/>
</dbReference>
<dbReference type="InterPro" id="IPR050534">
    <property type="entry name" value="Coronavir_polyprotein_1ab"/>
</dbReference>
<dbReference type="Pfam" id="PF13538">
    <property type="entry name" value="UvrD_C_2"/>
    <property type="match status" value="1"/>
</dbReference>
<reference evidence="6" key="1">
    <citation type="submission" date="2022-05" db="EMBL/GenBank/DDBJ databases">
        <authorList>
            <person name="Oliphant S.A."/>
            <person name="Watson-Haigh N.S."/>
            <person name="Sumby K.M."/>
            <person name="Gardner J.M."/>
            <person name="Jiranek V."/>
        </authorList>
    </citation>
    <scope>NUCLEOTIDE SEQUENCE</scope>
    <source>
        <strain evidence="6">Ru20-1</strain>
    </source>
</reference>
<dbReference type="InterPro" id="IPR003593">
    <property type="entry name" value="AAA+_ATPase"/>
</dbReference>
<keyword evidence="2 3" id="KW-0067">ATP-binding</keyword>
<evidence type="ECO:0000259" key="5">
    <source>
        <dbReference type="SMART" id="SM00382"/>
    </source>
</evidence>
<keyword evidence="3" id="KW-0413">Isomerase</keyword>
<dbReference type="EMBL" id="CP097478">
    <property type="protein sequence ID" value="USS92884.1"/>
    <property type="molecule type" value="Genomic_DNA"/>
</dbReference>
<dbReference type="Pfam" id="PF13604">
    <property type="entry name" value="AAA_30"/>
    <property type="match status" value="1"/>
</dbReference>
<evidence type="ECO:0000256" key="2">
    <source>
        <dbReference type="ARBA" id="ARBA00022840"/>
    </source>
</evidence>
<dbReference type="Proteomes" id="UP001057532">
    <property type="component" value="Chromosome"/>
</dbReference>
<feature type="compositionally biased region" description="Low complexity" evidence="4">
    <location>
        <begin position="757"/>
        <end position="777"/>
    </location>
</feature>
<keyword evidence="1 3" id="KW-0547">Nucleotide-binding</keyword>
<keyword evidence="3" id="KW-0347">Helicase</keyword>
<dbReference type="RefSeq" id="WP_252779653.1">
    <property type="nucleotide sequence ID" value="NZ_CP097478.1"/>
</dbReference>
<dbReference type="Pfam" id="PF18335">
    <property type="entry name" value="SH3_13"/>
    <property type="match status" value="1"/>
</dbReference>
<evidence type="ECO:0000256" key="4">
    <source>
        <dbReference type="SAM" id="MobiDB-lite"/>
    </source>
</evidence>
<dbReference type="SUPFAM" id="SSF52540">
    <property type="entry name" value="P-loop containing nucleoside triphosphate hydrolases"/>
    <property type="match status" value="2"/>
</dbReference>
<accession>A0ABY5C285</accession>
<dbReference type="Gene3D" id="1.10.10.2220">
    <property type="match status" value="1"/>
</dbReference>
<protein>
    <recommendedName>
        <fullName evidence="3">ATP-dependent RecD2 DNA helicase</fullName>
        <ecNumber evidence="3">5.6.2.3</ecNumber>
    </recommendedName>
    <alternativeName>
        <fullName evidence="3">DNA 5'-3' helicase subunit RecD2</fullName>
    </alternativeName>
</protein>
<comment type="similarity">
    <text evidence="3">Belongs to the RecD family. RecD2 subfamily.</text>
</comment>
<sequence length="822" mass="90098">MAQSISLFDEHHPEDQPTTAQLTGKVATTFFEGNDSFYKVLLVQVEEHNFQWDEPEIVVTGDFAEINDELSYRFSGKLVDHPKYGKQFQARNYERATQTSTAGLIKYLSGSDFPGIGPKTATKVVNQLGTELIPKLLKDPDALNGLGLKPQQRDTILQTIRQNNGAEQVIVGLNSYGFGSSLAAAIFKKYHEQALEIIETDPYRLVEEIANISFKRADQIAQRVGIDYNNPGRLRAGLLTTLDRLSVSSGNTYSTTTEVMNASFQILDTDPNQTIDDQQLATALKQLVQDGKVQVDQDRIYLKNLFQAEWQIAENVHRILQAADAAPADPKQLISQVEQASHIQYDVSQVQAIESALSHALFLLTGGPGTGKTTIINGIVQAYATAHDLSLDPHDYRGDDPYPILLAAPTGRAAKKMGEATGLPASTIHRLLGLNGDDTEATGNALDGELLIIDEMSMVDTELFTKLVQAIPTGMKVILVGDQDQLPSVGPGQVFSDLIRSQLIPTMQLTQIHRQSRDSTIITLAHQLKDGLVPPDLLTKKPDRSFIQCDVRQAVSVIEQIVSKAQAKDFQATDIQVLAPMYRGEVGIDHLNQAVQAIFNPPSAERKQVETARGCFRIGDKVLQLVNDPEHNVFNGDIGKIVGLTINSEGKQYLDKLTVAFDQTEVTYPRNDWKQLTLAYCTSIHKAQGSEFPMVILPVVSPYRRMLDRNLLYTAVTRAASKLVLVGDASIFQAALAKEASRRKTGLPDRLRSAFQSEPESATTSPATTTTTAAMEPQPVDPATNAEQDAVLTMAAIERQAIDPMIGMAGVTPQNFLDAKSQ</sequence>
<gene>
    <name evidence="3" type="primary">recD2</name>
    <name evidence="6" type="ORF">M8332_04430</name>
</gene>
<evidence type="ECO:0000313" key="7">
    <source>
        <dbReference type="Proteomes" id="UP001057532"/>
    </source>
</evidence>
<dbReference type="SMART" id="SM00382">
    <property type="entry name" value="AAA"/>
    <property type="match status" value="1"/>
</dbReference>
<evidence type="ECO:0000256" key="1">
    <source>
        <dbReference type="ARBA" id="ARBA00022741"/>
    </source>
</evidence>
<dbReference type="Gene3D" id="3.40.50.300">
    <property type="entry name" value="P-loop containing nucleotide triphosphate hydrolases"/>
    <property type="match status" value="2"/>
</dbReference>
<dbReference type="EC" id="5.6.2.3" evidence="3"/>
<dbReference type="NCBIfam" id="TIGR01448">
    <property type="entry name" value="recD_rel"/>
    <property type="match status" value="1"/>
</dbReference>
<dbReference type="InterPro" id="IPR027417">
    <property type="entry name" value="P-loop_NTPase"/>
</dbReference>
<dbReference type="HAMAP" id="MF_01488">
    <property type="entry name" value="RecD2"/>
    <property type="match status" value="1"/>
</dbReference>
<feature type="domain" description="AAA+ ATPase" evidence="5">
    <location>
        <begin position="358"/>
        <end position="543"/>
    </location>
</feature>
<dbReference type="Pfam" id="PF14490">
    <property type="entry name" value="HHH_RecD2"/>
    <property type="match status" value="1"/>
</dbReference>
<keyword evidence="3" id="KW-0378">Hydrolase</keyword>
<dbReference type="Pfam" id="PF23139">
    <property type="entry name" value="OB_YrrC"/>
    <property type="match status" value="1"/>
</dbReference>
<name>A0ABY5C285_9LACO</name>
<dbReference type="InterPro" id="IPR029493">
    <property type="entry name" value="RecD2-like_HHH"/>
</dbReference>
<feature type="region of interest" description="Disordered" evidence="4">
    <location>
        <begin position="753"/>
        <end position="782"/>
    </location>
</feature>
<proteinExistence type="inferred from homology"/>
<dbReference type="CDD" id="cd18809">
    <property type="entry name" value="SF1_C_RecD"/>
    <property type="match status" value="1"/>
</dbReference>
<dbReference type="PANTHER" id="PTHR43788">
    <property type="entry name" value="DNA2/NAM7 HELICASE FAMILY MEMBER"/>
    <property type="match status" value="1"/>
</dbReference>